<evidence type="ECO:0000313" key="2">
    <source>
        <dbReference type="EMBL" id="KAF2638088.1"/>
    </source>
</evidence>
<name>A0A6A6RUZ0_9PLEO</name>
<feature type="transmembrane region" description="Helical" evidence="1">
    <location>
        <begin position="54"/>
        <end position="71"/>
    </location>
</feature>
<dbReference type="Proteomes" id="UP000799753">
    <property type="component" value="Unassembled WGS sequence"/>
</dbReference>
<organism evidence="2 3">
    <name type="scientific">Massarina eburnea CBS 473.64</name>
    <dbReference type="NCBI Taxonomy" id="1395130"/>
    <lineage>
        <taxon>Eukaryota</taxon>
        <taxon>Fungi</taxon>
        <taxon>Dikarya</taxon>
        <taxon>Ascomycota</taxon>
        <taxon>Pezizomycotina</taxon>
        <taxon>Dothideomycetes</taxon>
        <taxon>Pleosporomycetidae</taxon>
        <taxon>Pleosporales</taxon>
        <taxon>Massarineae</taxon>
        <taxon>Massarinaceae</taxon>
        <taxon>Massarina</taxon>
    </lineage>
</organism>
<evidence type="ECO:0000313" key="3">
    <source>
        <dbReference type="Proteomes" id="UP000799753"/>
    </source>
</evidence>
<keyword evidence="3" id="KW-1185">Reference proteome</keyword>
<dbReference type="InterPro" id="IPR024316">
    <property type="entry name" value="APQ12"/>
</dbReference>
<keyword evidence="1" id="KW-0472">Membrane</keyword>
<evidence type="ECO:0000256" key="1">
    <source>
        <dbReference type="SAM" id="Phobius"/>
    </source>
</evidence>
<dbReference type="AlphaFoldDB" id="A0A6A6RUZ0"/>
<reference evidence="2" key="1">
    <citation type="journal article" date="2020" name="Stud. Mycol.">
        <title>101 Dothideomycetes genomes: a test case for predicting lifestyles and emergence of pathogens.</title>
        <authorList>
            <person name="Haridas S."/>
            <person name="Albert R."/>
            <person name="Binder M."/>
            <person name="Bloem J."/>
            <person name="Labutti K."/>
            <person name="Salamov A."/>
            <person name="Andreopoulos B."/>
            <person name="Baker S."/>
            <person name="Barry K."/>
            <person name="Bills G."/>
            <person name="Bluhm B."/>
            <person name="Cannon C."/>
            <person name="Castanera R."/>
            <person name="Culley D."/>
            <person name="Daum C."/>
            <person name="Ezra D."/>
            <person name="Gonzalez J."/>
            <person name="Henrissat B."/>
            <person name="Kuo A."/>
            <person name="Liang C."/>
            <person name="Lipzen A."/>
            <person name="Lutzoni F."/>
            <person name="Magnuson J."/>
            <person name="Mondo S."/>
            <person name="Nolan M."/>
            <person name="Ohm R."/>
            <person name="Pangilinan J."/>
            <person name="Park H.-J."/>
            <person name="Ramirez L."/>
            <person name="Alfaro M."/>
            <person name="Sun H."/>
            <person name="Tritt A."/>
            <person name="Yoshinaga Y."/>
            <person name="Zwiers L.-H."/>
            <person name="Turgeon B."/>
            <person name="Goodwin S."/>
            <person name="Spatafora J."/>
            <person name="Crous P."/>
            <person name="Grigoriev I."/>
        </authorList>
    </citation>
    <scope>NUCLEOTIDE SEQUENCE</scope>
    <source>
        <strain evidence="2">CBS 473.64</strain>
    </source>
</reference>
<sequence length="155" mass="17521">MDFIQTYAPYLSTYLPPSVFAPTIKMITTTFGVLKTLQAHLAPLLAPISTQPDIASAILLLILLLSSLKILNMAYRAVMFWLWLAVQLTLLGGILLIGTWAWKKGAEGVVSDVQELVRFWWGQYEMFSGEVEGWKGQAEREAYQNGYGGQQRKWY</sequence>
<keyword evidence="1" id="KW-0812">Transmembrane</keyword>
<dbReference type="EMBL" id="MU006791">
    <property type="protein sequence ID" value="KAF2638088.1"/>
    <property type="molecule type" value="Genomic_DNA"/>
</dbReference>
<proteinExistence type="predicted"/>
<protein>
    <submittedName>
        <fullName evidence="2">Uncharacterized protein</fullName>
    </submittedName>
</protein>
<feature type="transmembrane region" description="Helical" evidence="1">
    <location>
        <begin position="78"/>
        <end position="102"/>
    </location>
</feature>
<dbReference type="Pfam" id="PF12716">
    <property type="entry name" value="Apq12"/>
    <property type="match status" value="1"/>
</dbReference>
<gene>
    <name evidence="2" type="ORF">P280DRAFT_90781</name>
</gene>
<accession>A0A6A6RUZ0</accession>
<keyword evidence="1" id="KW-1133">Transmembrane helix</keyword>
<dbReference type="OrthoDB" id="3559694at2759"/>